<dbReference type="Proteomes" id="UP000016569">
    <property type="component" value="Unassembled WGS sequence"/>
</dbReference>
<comment type="caution">
    <text evidence="2">The sequence shown here is derived from an EMBL/GenBank/DDBJ whole genome shotgun (WGS) entry which is preliminary data.</text>
</comment>
<reference evidence="3" key="1">
    <citation type="journal article" date="2013" name="Genome Announc.">
        <title>Draft Genome Sequence of the Dimorphic Prosthecate Bacterium Brevundimonas abyssalis TAR-001T.</title>
        <authorList>
            <person name="Tsubouchi T."/>
            <person name="Nishi S."/>
            <person name="Usui K."/>
            <person name="Shimane Y."/>
            <person name="Takaki Y."/>
            <person name="Maruyama T."/>
            <person name="Hatada Y."/>
        </authorList>
    </citation>
    <scope>NUCLEOTIDE SEQUENCE [LARGE SCALE GENOMIC DNA]</scope>
    <source>
        <strain evidence="3">TAR-001</strain>
    </source>
</reference>
<sequence length="470" mass="49320">MKLRNSLLARSAVVLTVVGFSPLPAAAAADSAPMAGVATTAAAAAMQSRTRRGAQSQAAPEVRTGPEVLAEAQAVVTATNTVCDVVNAVSPGRNGDINIYEVACATGLGHILTDGAQPASRNCIIVAQQAEEYALENPDAPAQVTCTLPENANAEQIMAGYIQSAGVTCQVDQTRWVGRTQSGEERYEVGCAGVDGYWLRVNPAGEYLDRLECIEVTAAGGECTFTTNEEQLAGFQARFASVAPQACTPEAGRFVGANADFRFYEVKCSEGFGFIAQTNPAGEPQGARDCSRPQLVPGGCTLTDSAAAQGAAAEQRAAALAQIGRTCSVNEERIVAVESPADGSPGREIYEFECADQPFGLTGFFPVAGGSGEVEAFDCFTMDARGLECQFVSRDTISNELTRMVTASQRNCNVVDYRVVARMANLEGDVAEVKCDDGRGWFGEFPDDRQAAGQLVPCAAAARQGDECVL</sequence>
<proteinExistence type="predicted"/>
<gene>
    <name evidence="2" type="ORF">MBEBAB_0666</name>
</gene>
<organism evidence="2 3">
    <name type="scientific">Brevundimonas abyssalis TAR-001</name>
    <dbReference type="NCBI Taxonomy" id="1391729"/>
    <lineage>
        <taxon>Bacteria</taxon>
        <taxon>Pseudomonadati</taxon>
        <taxon>Pseudomonadota</taxon>
        <taxon>Alphaproteobacteria</taxon>
        <taxon>Caulobacterales</taxon>
        <taxon>Caulobacteraceae</taxon>
        <taxon>Brevundimonas</taxon>
    </lineage>
</organism>
<protein>
    <submittedName>
        <fullName evidence="2">Uncharacterized protein</fullName>
    </submittedName>
</protein>
<dbReference type="RefSeq" id="WP_021696512.1">
    <property type="nucleotide sequence ID" value="NZ_BATC01000007.1"/>
</dbReference>
<feature type="signal peptide" evidence="1">
    <location>
        <begin position="1"/>
        <end position="27"/>
    </location>
</feature>
<dbReference type="EMBL" id="BATC01000007">
    <property type="protein sequence ID" value="GAD58416.1"/>
    <property type="molecule type" value="Genomic_DNA"/>
</dbReference>
<feature type="chain" id="PRO_5034414836" evidence="1">
    <location>
        <begin position="28"/>
        <end position="470"/>
    </location>
</feature>
<accession>A0A8E0KHS1</accession>
<evidence type="ECO:0000256" key="1">
    <source>
        <dbReference type="SAM" id="SignalP"/>
    </source>
</evidence>
<keyword evidence="3" id="KW-1185">Reference proteome</keyword>
<dbReference type="AlphaFoldDB" id="A0A8E0KHS1"/>
<evidence type="ECO:0000313" key="3">
    <source>
        <dbReference type="Proteomes" id="UP000016569"/>
    </source>
</evidence>
<name>A0A8E0KHS1_9CAUL</name>
<evidence type="ECO:0000313" key="2">
    <source>
        <dbReference type="EMBL" id="GAD58416.1"/>
    </source>
</evidence>
<dbReference type="OrthoDB" id="7203732at2"/>
<keyword evidence="1" id="KW-0732">Signal</keyword>